<dbReference type="EMBL" id="CAJOBE010000810">
    <property type="protein sequence ID" value="CAF3687430.1"/>
    <property type="molecule type" value="Genomic_DNA"/>
</dbReference>
<keyword evidence="2 3" id="KW-0802">TPR repeat</keyword>
<organism evidence="5 6">
    <name type="scientific">Rotaria sordida</name>
    <dbReference type="NCBI Taxonomy" id="392033"/>
    <lineage>
        <taxon>Eukaryota</taxon>
        <taxon>Metazoa</taxon>
        <taxon>Spiralia</taxon>
        <taxon>Gnathifera</taxon>
        <taxon>Rotifera</taxon>
        <taxon>Eurotatoria</taxon>
        <taxon>Bdelloidea</taxon>
        <taxon>Philodinida</taxon>
        <taxon>Philodinidae</taxon>
        <taxon>Rotaria</taxon>
    </lineage>
</organism>
<dbReference type="PROSITE" id="PS50005">
    <property type="entry name" value="TPR"/>
    <property type="match status" value="1"/>
</dbReference>
<dbReference type="InterPro" id="IPR019734">
    <property type="entry name" value="TPR_rpt"/>
</dbReference>
<evidence type="ECO:0000313" key="4">
    <source>
        <dbReference type="EMBL" id="CAF3631398.1"/>
    </source>
</evidence>
<dbReference type="EMBL" id="CAJOAX010000662">
    <property type="protein sequence ID" value="CAF3631398.1"/>
    <property type="molecule type" value="Genomic_DNA"/>
</dbReference>
<accession>A0A818TPM2</accession>
<dbReference type="PANTHER" id="PTHR22904">
    <property type="entry name" value="TPR REPEAT CONTAINING PROTEIN"/>
    <property type="match status" value="1"/>
</dbReference>
<evidence type="ECO:0000256" key="1">
    <source>
        <dbReference type="ARBA" id="ARBA00022737"/>
    </source>
</evidence>
<gene>
    <name evidence="5" type="ORF">FNK824_LOCUS8272</name>
    <name evidence="4" type="ORF">OTI717_LOCUS8322</name>
</gene>
<feature type="repeat" description="TPR" evidence="3">
    <location>
        <begin position="51"/>
        <end position="84"/>
    </location>
</feature>
<dbReference type="Proteomes" id="UP000663823">
    <property type="component" value="Unassembled WGS sequence"/>
</dbReference>
<comment type="caution">
    <text evidence="5">The sequence shown here is derived from an EMBL/GenBank/DDBJ whole genome shotgun (WGS) entry which is preliminary data.</text>
</comment>
<evidence type="ECO:0000256" key="2">
    <source>
        <dbReference type="ARBA" id="ARBA00022803"/>
    </source>
</evidence>
<proteinExistence type="predicted"/>
<evidence type="ECO:0000313" key="5">
    <source>
        <dbReference type="EMBL" id="CAF3687430.1"/>
    </source>
</evidence>
<dbReference type="InterPro" id="IPR013105">
    <property type="entry name" value="TPR_2"/>
</dbReference>
<dbReference type="GO" id="GO:0051879">
    <property type="term" value="F:Hsp90 protein binding"/>
    <property type="evidence" value="ECO:0007669"/>
    <property type="project" value="TreeGrafter"/>
</dbReference>
<reference evidence="5" key="1">
    <citation type="submission" date="2021-02" db="EMBL/GenBank/DDBJ databases">
        <authorList>
            <person name="Nowell W R."/>
        </authorList>
    </citation>
    <scope>NUCLEOTIDE SEQUENCE</scope>
</reference>
<evidence type="ECO:0000256" key="3">
    <source>
        <dbReference type="PROSITE-ProRule" id="PRU00339"/>
    </source>
</evidence>
<dbReference type="Pfam" id="PF07719">
    <property type="entry name" value="TPR_2"/>
    <property type="match status" value="1"/>
</dbReference>
<keyword evidence="1" id="KW-0677">Repeat</keyword>
<evidence type="ECO:0000313" key="6">
    <source>
        <dbReference type="Proteomes" id="UP000663874"/>
    </source>
</evidence>
<dbReference type="PANTHER" id="PTHR22904:SF523">
    <property type="entry name" value="STRESS-INDUCED-PHOSPHOPROTEIN 1"/>
    <property type="match status" value="1"/>
</dbReference>
<dbReference type="AlphaFoldDB" id="A0A818TPM2"/>
<dbReference type="Proteomes" id="UP000663874">
    <property type="component" value="Unassembled WGS sequence"/>
</dbReference>
<sequence length="89" mass="10296">MQCRYRSINGTYMKQIEELKSKANTAFSADKNDDDAIKLYTQAIELDKKNHILYSNRSAAYAKSNKYEDALKDAEQCITLKPDFVKEYS</sequence>
<name>A0A818TPM2_9BILA</name>
<dbReference type="SMART" id="SM00028">
    <property type="entry name" value="TPR"/>
    <property type="match status" value="2"/>
</dbReference>
<dbReference type="SUPFAM" id="SSF48452">
    <property type="entry name" value="TPR-like"/>
    <property type="match status" value="1"/>
</dbReference>
<protein>
    <submittedName>
        <fullName evidence="5">Uncharacterized protein</fullName>
    </submittedName>
</protein>
<dbReference type="InterPro" id="IPR011990">
    <property type="entry name" value="TPR-like_helical_dom_sf"/>
</dbReference>
<dbReference type="Gene3D" id="1.25.40.10">
    <property type="entry name" value="Tetratricopeptide repeat domain"/>
    <property type="match status" value="1"/>
</dbReference>